<evidence type="ECO:0000313" key="4">
    <source>
        <dbReference type="Proteomes" id="UP000053279"/>
    </source>
</evidence>
<evidence type="ECO:0000256" key="1">
    <source>
        <dbReference type="ARBA" id="ARBA00006611"/>
    </source>
</evidence>
<dbReference type="AlphaFoldDB" id="R1E580"/>
<dbReference type="EMBL" id="APJZ01000002">
    <property type="protein sequence ID" value="EOD42497.1"/>
    <property type="molecule type" value="Genomic_DNA"/>
</dbReference>
<dbReference type="Gene3D" id="3.40.50.300">
    <property type="entry name" value="P-loop containing nucleotide triphosphate hydrolases"/>
    <property type="match status" value="1"/>
</dbReference>
<comment type="similarity">
    <text evidence="1">Belongs to the GSP E family.</text>
</comment>
<accession>R1E580</accession>
<name>R1E580_NANST</name>
<comment type="caution">
    <text evidence="3">The sequence shown here is derived from an EMBL/GenBank/DDBJ whole genome shotgun (WGS) entry which is preliminary data.</text>
</comment>
<dbReference type="GO" id="GO:0016887">
    <property type="term" value="F:ATP hydrolysis activity"/>
    <property type="evidence" value="ECO:0007669"/>
    <property type="project" value="InterPro"/>
</dbReference>
<sequence>MINIKFINDIKINVPKNKFETNITYPIVEPFSYAHIYFDRSTYDLVYEIIEPKLTENEEKIYKNIIFYIEKLLYIKLSEINNLNDAISYLQRLYDFVLNDLGIQLGQSSYEKIFYYIFRDLYGYNKVDSLLRDPLIEDIECSGPGYPIFVVHRYFGNLRTNIILNDKEIRDLIEKFALRAGKHISYAEPILDATLPDGSRVNATYSQEITTHGPTFTIRKFREIPWTPIELIRLGSATPEIFAYLWLAVEFRKNIIIIGGTASGKTTMLNAISMFIPPNARIVSIEDTREIRLYHPNWIPSVVKYSSDKNREIDMFELLRMSFRQRPDYVIVGEVRGEEAYVMFQGMASGHSSLSTMHAESTKALISRLTTPPINLSPSLIELLNIVVIMQHDNFLGTNLRRIKEINEIIKYNRFNIAYKWNPFKREYLENPKKYLFRLIENDYGIRYKELYEEYIRRVKLLYRLSELNISDFQTFSKIIQMYYYNKENILRYYNIE</sequence>
<dbReference type="Proteomes" id="UP000053279">
    <property type="component" value="Unassembled WGS sequence"/>
</dbReference>
<dbReference type="Gene3D" id="3.30.450.380">
    <property type="match status" value="1"/>
</dbReference>
<evidence type="ECO:0000259" key="2">
    <source>
        <dbReference type="Pfam" id="PF00437"/>
    </source>
</evidence>
<dbReference type="Pfam" id="PF00437">
    <property type="entry name" value="T2SSE"/>
    <property type="match status" value="1"/>
</dbReference>
<dbReference type="CDD" id="cd01130">
    <property type="entry name" value="VirB11-like_ATPase"/>
    <property type="match status" value="1"/>
</dbReference>
<reference evidence="3 4" key="1">
    <citation type="submission" date="2013-02" db="EMBL/GenBank/DDBJ databases">
        <title>Insights into archaeal evolution and symbiosis from the genomes of a Nanoarchaeon and its crenarchaeal host from Yellowstone National Park.</title>
        <authorList>
            <person name="Podar M."/>
            <person name="Makarova K.S."/>
            <person name="Graham D.E."/>
            <person name="Wolf Y.I."/>
            <person name="Koonin E.V."/>
            <person name="Reysenbach A.-L."/>
        </authorList>
    </citation>
    <scope>NUCLEOTIDE SEQUENCE [LARGE SCALE GENOMIC DNA]</scope>
</reference>
<gene>
    <name evidence="3" type="ORF">Nst1_227</name>
</gene>
<protein>
    <submittedName>
        <fullName evidence="3">Type IV secretory pathway, VirB11 component</fullName>
    </submittedName>
</protein>
<dbReference type="SUPFAM" id="SSF52540">
    <property type="entry name" value="P-loop containing nucleoside triphosphate hydrolases"/>
    <property type="match status" value="1"/>
</dbReference>
<feature type="domain" description="Bacterial type II secretion system protein E" evidence="2">
    <location>
        <begin position="184"/>
        <end position="371"/>
    </location>
</feature>
<dbReference type="PANTHER" id="PTHR30486:SF6">
    <property type="entry name" value="TYPE IV PILUS RETRACTATION ATPASE PILT"/>
    <property type="match status" value="1"/>
</dbReference>
<evidence type="ECO:0000313" key="3">
    <source>
        <dbReference type="EMBL" id="EOD42497.1"/>
    </source>
</evidence>
<dbReference type="InterPro" id="IPR027417">
    <property type="entry name" value="P-loop_NTPase"/>
</dbReference>
<organism evidence="3 4">
    <name type="scientific">Nanobsidianus stetteri</name>
    <dbReference type="NCBI Taxonomy" id="1294122"/>
    <lineage>
        <taxon>Archaea</taxon>
        <taxon>Nanobdellota</taxon>
        <taxon>Candidatus Nanoarchaeia</taxon>
        <taxon>Nanoarchaeales</taxon>
        <taxon>Nanopusillaceae</taxon>
        <taxon>Candidatus Nanobsidianus</taxon>
    </lineage>
</organism>
<dbReference type="PANTHER" id="PTHR30486">
    <property type="entry name" value="TWITCHING MOTILITY PROTEIN PILT"/>
    <property type="match status" value="1"/>
</dbReference>
<dbReference type="InterPro" id="IPR050921">
    <property type="entry name" value="T4SS_GSP_E_ATPase"/>
</dbReference>
<dbReference type="InterPro" id="IPR001482">
    <property type="entry name" value="T2SS/T4SS_dom"/>
</dbReference>
<keyword evidence="4" id="KW-1185">Reference proteome</keyword>
<proteinExistence type="inferred from homology"/>